<sequence length="468" mass="53384">MVLLECLLQLRSLRSLLLSNSNSLRDAVNTIFWLSCILGVLFLQFKRLVGVLLRLGRVQGRKFTQIAHHLWNICFYAASTVFLLLYQMLLIRPEVIRESGKYFPQYNNAIFANACDPAKLEIVTLVLVSFQVFESVVKLSNGDYSEAFSNVLYATLLMCCLSMRLENYSILLNLYIAVYFTFEEFFLLFACHVDRKRSIQLTCFVILKFCTWSYLFLNVLPFGFLIPTLYARSDLFMLKFCFWLWYCSCIWNSPLLKLLYHQIYHTHPKDCAGGDSAIQCILSNDWKGYRHFRNLEHAYYELKLHQRIMPAVPNTTAIVKIHRNNLSSTMATYFQSSLTCAQKTRNRDAVVTQQQVVRGGAGGDSSCRCRLSQIVQEQTVAAAEVRAGGRADTAVQVEQIGTVLRSIAGAGRQAFVKGAVWIEQTGSGGGVLRVRHRRARRVQQVEVDRGHGRVVMVMVVIGQRHVVH</sequence>
<dbReference type="EnsemblMetazoa" id="AATE000947-RA">
    <property type="protein sequence ID" value="AATE000947-PA.1"/>
    <property type="gene ID" value="AATE000947"/>
</dbReference>
<protein>
    <submittedName>
        <fullName evidence="1">Uncharacterized protein</fullName>
    </submittedName>
</protein>
<evidence type="ECO:0000313" key="1">
    <source>
        <dbReference type="EnsemblMetazoa" id="AATE000947-PA.1"/>
    </source>
</evidence>
<dbReference type="AlphaFoldDB" id="A0A182IKN0"/>
<proteinExistence type="predicted"/>
<accession>A0A182IKN0</accession>
<dbReference type="VEuPathDB" id="VectorBase:AATE000947"/>
<organism evidence="1">
    <name type="scientific">Anopheles atroparvus</name>
    <name type="common">European mosquito</name>
    <dbReference type="NCBI Taxonomy" id="41427"/>
    <lineage>
        <taxon>Eukaryota</taxon>
        <taxon>Metazoa</taxon>
        <taxon>Ecdysozoa</taxon>
        <taxon>Arthropoda</taxon>
        <taxon>Hexapoda</taxon>
        <taxon>Insecta</taxon>
        <taxon>Pterygota</taxon>
        <taxon>Neoptera</taxon>
        <taxon>Endopterygota</taxon>
        <taxon>Diptera</taxon>
        <taxon>Nematocera</taxon>
        <taxon>Culicoidea</taxon>
        <taxon>Culicidae</taxon>
        <taxon>Anophelinae</taxon>
        <taxon>Anopheles</taxon>
    </lineage>
</organism>
<reference evidence="1" key="1">
    <citation type="submission" date="2022-08" db="UniProtKB">
        <authorList>
            <consortium name="EnsemblMetazoa"/>
        </authorList>
    </citation>
    <scope>IDENTIFICATION</scope>
    <source>
        <strain evidence="1">EBRO</strain>
    </source>
</reference>
<name>A0A182IKN0_ANOAO</name>
<dbReference type="STRING" id="41427.A0A182IKN0"/>